<evidence type="ECO:0000313" key="2">
    <source>
        <dbReference type="Proteomes" id="UP000247973"/>
    </source>
</evidence>
<dbReference type="RefSeq" id="WP_110309792.1">
    <property type="nucleotide sequence ID" value="NZ_QICL01000004.1"/>
</dbReference>
<accession>A0A2V3PRL4</accession>
<keyword evidence="2" id="KW-1185">Reference proteome</keyword>
<sequence length="59" mass="7014">MYKQKIKIFTHNEVEKLENSVNEWLTDNTTDGRCVIMKILQSESTKGWTLTIYYNEAEK</sequence>
<comment type="caution">
    <text evidence="1">The sequence shown here is derived from an EMBL/GenBank/DDBJ whole genome shotgun (WGS) entry which is preliminary data.</text>
</comment>
<dbReference type="AlphaFoldDB" id="A0A2V3PRL4"/>
<protein>
    <recommendedName>
        <fullName evidence="3">DUF4177 domain-containing protein</fullName>
    </recommendedName>
</protein>
<gene>
    <name evidence="1" type="ORF">CLV62_10497</name>
</gene>
<evidence type="ECO:0008006" key="3">
    <source>
        <dbReference type="Google" id="ProtNLM"/>
    </source>
</evidence>
<organism evidence="1 2">
    <name type="scientific">Dysgonomonas alginatilytica</name>
    <dbReference type="NCBI Taxonomy" id="1605892"/>
    <lineage>
        <taxon>Bacteria</taxon>
        <taxon>Pseudomonadati</taxon>
        <taxon>Bacteroidota</taxon>
        <taxon>Bacteroidia</taxon>
        <taxon>Bacteroidales</taxon>
        <taxon>Dysgonomonadaceae</taxon>
        <taxon>Dysgonomonas</taxon>
    </lineage>
</organism>
<reference evidence="1 2" key="1">
    <citation type="submission" date="2018-03" db="EMBL/GenBank/DDBJ databases">
        <title>Genomic Encyclopedia of Archaeal and Bacterial Type Strains, Phase II (KMG-II): from individual species to whole genera.</title>
        <authorList>
            <person name="Goeker M."/>
        </authorList>
    </citation>
    <scope>NUCLEOTIDE SEQUENCE [LARGE SCALE GENOMIC DNA]</scope>
    <source>
        <strain evidence="1 2">DSM 100214</strain>
    </source>
</reference>
<name>A0A2V3PRL4_9BACT</name>
<dbReference type="EMBL" id="QICL01000004">
    <property type="protein sequence ID" value="PXV66836.1"/>
    <property type="molecule type" value="Genomic_DNA"/>
</dbReference>
<dbReference type="Proteomes" id="UP000247973">
    <property type="component" value="Unassembled WGS sequence"/>
</dbReference>
<proteinExistence type="predicted"/>
<evidence type="ECO:0000313" key="1">
    <source>
        <dbReference type="EMBL" id="PXV66836.1"/>
    </source>
</evidence>